<dbReference type="Proteomes" id="UP001425155">
    <property type="component" value="Unassembled WGS sequence"/>
</dbReference>
<feature type="transmembrane region" description="Helical" evidence="2">
    <location>
        <begin position="102"/>
        <end position="124"/>
    </location>
</feature>
<keyword evidence="4" id="KW-1185">Reference proteome</keyword>
<feature type="transmembrane region" description="Helical" evidence="2">
    <location>
        <begin position="136"/>
        <end position="158"/>
    </location>
</feature>
<feature type="region of interest" description="Disordered" evidence="1">
    <location>
        <begin position="1"/>
        <end position="33"/>
    </location>
</feature>
<feature type="transmembrane region" description="Helical" evidence="2">
    <location>
        <begin position="170"/>
        <end position="190"/>
    </location>
</feature>
<evidence type="ECO:0000256" key="1">
    <source>
        <dbReference type="SAM" id="MobiDB-lite"/>
    </source>
</evidence>
<gene>
    <name evidence="3" type="ORF">WJX64_06180</name>
</gene>
<feature type="transmembrane region" description="Helical" evidence="2">
    <location>
        <begin position="43"/>
        <end position="65"/>
    </location>
</feature>
<feature type="compositionally biased region" description="Low complexity" evidence="1">
    <location>
        <begin position="15"/>
        <end position="33"/>
    </location>
</feature>
<dbReference type="RefSeq" id="WP_342112599.1">
    <property type="nucleotide sequence ID" value="NZ_JBCAUN010000001.1"/>
</dbReference>
<evidence type="ECO:0000256" key="2">
    <source>
        <dbReference type="SAM" id="Phobius"/>
    </source>
</evidence>
<protein>
    <submittedName>
        <fullName evidence="3">Uncharacterized protein</fullName>
    </submittedName>
</protein>
<dbReference type="EMBL" id="JBCLVG010000001">
    <property type="protein sequence ID" value="MEN1946124.1"/>
    <property type="molecule type" value="Genomic_DNA"/>
</dbReference>
<reference evidence="3 4" key="1">
    <citation type="submission" date="2024-03" db="EMBL/GenBank/DDBJ databases">
        <title>YIM 134122 draft genome.</title>
        <authorList>
            <person name="Zuo S."/>
            <person name="Xiong L."/>
        </authorList>
    </citation>
    <scope>NUCLEOTIDE SEQUENCE [LARGE SCALE GENOMIC DNA]</scope>
    <source>
        <strain evidence="3 4">YIM 134122</strain>
    </source>
</reference>
<organism evidence="3 4">
    <name type="scientific">Leifsonia stereocauli</name>
    <dbReference type="NCBI Taxonomy" id="3134136"/>
    <lineage>
        <taxon>Bacteria</taxon>
        <taxon>Bacillati</taxon>
        <taxon>Actinomycetota</taxon>
        <taxon>Actinomycetes</taxon>
        <taxon>Micrococcales</taxon>
        <taxon>Microbacteriaceae</taxon>
        <taxon>Leifsonia</taxon>
    </lineage>
</organism>
<feature type="compositionally biased region" description="Polar residues" evidence="1">
    <location>
        <begin position="1"/>
        <end position="14"/>
    </location>
</feature>
<feature type="transmembrane region" description="Helical" evidence="2">
    <location>
        <begin position="202"/>
        <end position="224"/>
    </location>
</feature>
<feature type="transmembrane region" description="Helical" evidence="2">
    <location>
        <begin position="71"/>
        <end position="95"/>
    </location>
</feature>
<evidence type="ECO:0000313" key="3">
    <source>
        <dbReference type="EMBL" id="MEN1946124.1"/>
    </source>
</evidence>
<evidence type="ECO:0000313" key="4">
    <source>
        <dbReference type="Proteomes" id="UP001425155"/>
    </source>
</evidence>
<sequence length="285" mass="29502">MMSQTAPEPTTDGRTTSATTSAASSASGGSASGSAAVSRWRRIAVIVIVASFSITALVGILALLLGSLGDVQWRILGTTSLVGTFSVLALCHLAVVAGAYRWIAAAGLLVSALALLIGLGMIWAPDDWMFRSTFGWQSFGITAVLAVSAAHANLLLILGRRRRPLVRIGLWVTIGLIALLAALLVLEIATEWGISSDGFTRLIGTVAILDVLGTVVVPVLAVFLRDDAGSAATPDAADSTDSAAVPVSSVTAERLDTLRAGRGISRERLIEELVAAADEARRSIS</sequence>
<keyword evidence="2" id="KW-0812">Transmembrane</keyword>
<keyword evidence="2" id="KW-1133">Transmembrane helix</keyword>
<comment type="caution">
    <text evidence="3">The sequence shown here is derived from an EMBL/GenBank/DDBJ whole genome shotgun (WGS) entry which is preliminary data.</text>
</comment>
<proteinExistence type="predicted"/>
<accession>A0ABU9W298</accession>
<name>A0ABU9W298_9MICO</name>
<keyword evidence="2" id="KW-0472">Membrane</keyword>